<proteinExistence type="predicted"/>
<dbReference type="InterPro" id="IPR001041">
    <property type="entry name" value="2Fe-2S_ferredoxin-type"/>
</dbReference>
<evidence type="ECO:0000313" key="4">
    <source>
        <dbReference type="Proteomes" id="UP000466681"/>
    </source>
</evidence>
<organism evidence="3 4">
    <name type="scientific">Mycolicibacterium moriokaense</name>
    <dbReference type="NCBI Taxonomy" id="39691"/>
    <lineage>
        <taxon>Bacteria</taxon>
        <taxon>Bacillati</taxon>
        <taxon>Actinomycetota</taxon>
        <taxon>Actinomycetes</taxon>
        <taxon>Mycobacteriales</taxon>
        <taxon>Mycobacteriaceae</taxon>
        <taxon>Mycolicibacterium</taxon>
    </lineage>
</organism>
<evidence type="ECO:0000259" key="2">
    <source>
        <dbReference type="PROSITE" id="PS51085"/>
    </source>
</evidence>
<feature type="compositionally biased region" description="Low complexity" evidence="1">
    <location>
        <begin position="18"/>
        <end position="29"/>
    </location>
</feature>
<feature type="domain" description="2Fe-2S ferredoxin-type" evidence="2">
    <location>
        <begin position="55"/>
        <end position="155"/>
    </location>
</feature>
<dbReference type="Proteomes" id="UP000466681">
    <property type="component" value="Chromosome"/>
</dbReference>
<evidence type="ECO:0000256" key="1">
    <source>
        <dbReference type="SAM" id="MobiDB-lite"/>
    </source>
</evidence>
<dbReference type="InterPro" id="IPR036010">
    <property type="entry name" value="2Fe-2S_ferredoxin-like_sf"/>
</dbReference>
<name>A0AAD1M897_9MYCO</name>
<dbReference type="CDD" id="cd00207">
    <property type="entry name" value="fer2"/>
    <property type="match status" value="1"/>
</dbReference>
<gene>
    <name evidence="3" type="ORF">MMOR_56480</name>
</gene>
<sequence length="158" mass="16800">MIERRTHAATDCGRQIHASSSSDALAGRSSSDEHDEAIDRRAETRATVCPDTAVAHVTLVTVEPSGIELSVEPGETLMNCAVRHGYYWPNVCGGIGSCGTCFAVIVSSTGGLPPPSAIEEVGRRMVAIGDERQSIRLACQMRPVGHVVVYKTGVRPLL</sequence>
<evidence type="ECO:0000313" key="3">
    <source>
        <dbReference type="EMBL" id="BBX04712.1"/>
    </source>
</evidence>
<dbReference type="Pfam" id="PF00111">
    <property type="entry name" value="Fer2"/>
    <property type="match status" value="1"/>
</dbReference>
<dbReference type="PROSITE" id="PS51085">
    <property type="entry name" value="2FE2S_FER_2"/>
    <property type="match status" value="1"/>
</dbReference>
<dbReference type="InterPro" id="IPR012675">
    <property type="entry name" value="Beta-grasp_dom_sf"/>
</dbReference>
<dbReference type="GO" id="GO:0051536">
    <property type="term" value="F:iron-sulfur cluster binding"/>
    <property type="evidence" value="ECO:0007669"/>
    <property type="project" value="InterPro"/>
</dbReference>
<dbReference type="EMBL" id="AP022560">
    <property type="protein sequence ID" value="BBX04712.1"/>
    <property type="molecule type" value="Genomic_DNA"/>
</dbReference>
<keyword evidence="4" id="KW-1185">Reference proteome</keyword>
<dbReference type="KEGG" id="mmor:MMOR_56480"/>
<feature type="region of interest" description="Disordered" evidence="1">
    <location>
        <begin position="1"/>
        <end position="43"/>
    </location>
</feature>
<dbReference type="SUPFAM" id="SSF54292">
    <property type="entry name" value="2Fe-2S ferredoxin-like"/>
    <property type="match status" value="1"/>
</dbReference>
<dbReference type="AlphaFoldDB" id="A0AAD1M897"/>
<dbReference type="Gene3D" id="3.10.20.30">
    <property type="match status" value="1"/>
</dbReference>
<accession>A0AAD1M897</accession>
<reference evidence="3 4" key="1">
    <citation type="journal article" date="2019" name="Emerg. Microbes Infect.">
        <title>Comprehensive subspecies identification of 175 nontuberculous mycobacteria species based on 7547 genomic profiles.</title>
        <authorList>
            <person name="Matsumoto Y."/>
            <person name="Kinjo T."/>
            <person name="Motooka D."/>
            <person name="Nabeya D."/>
            <person name="Jung N."/>
            <person name="Uechi K."/>
            <person name="Horii T."/>
            <person name="Iida T."/>
            <person name="Fujita J."/>
            <person name="Nakamura S."/>
        </authorList>
    </citation>
    <scope>NUCLEOTIDE SEQUENCE [LARGE SCALE GENOMIC DNA]</scope>
    <source>
        <strain evidence="3 4">JCM 6375</strain>
    </source>
</reference>
<protein>
    <recommendedName>
        <fullName evidence="2">2Fe-2S ferredoxin-type domain-containing protein</fullName>
    </recommendedName>
</protein>